<evidence type="ECO:0000313" key="2">
    <source>
        <dbReference type="EMBL" id="POS68542.1"/>
    </source>
</evidence>
<sequence>MEEVEARIEETAAELRDEWSCSIDDMVTGVKIEIEDYVRNELQDAQEMTSHNNPEPKEPKTELPTTDNEPDVEEDATSDVAEVEMKAWLSTKYKPGSKQPMKKPLTAPWGLAISDPDLEKLKVGFKSQSMDDKWDLLVEDPDEAGGTSVHIIRNWLQLDWYILHISPRPTSNDDGGSAKILGITWEGDRNGLQCGAEQAQKEAVMLCRGWLGCEFETLPQYSSEVFWDHSAYVKLGEPEGQAGSNGVSSTAGGADEAREEVDPRLRLHVMSLGSRYWNESQ</sequence>
<proteinExistence type="predicted"/>
<feature type="region of interest" description="Disordered" evidence="1">
    <location>
        <begin position="238"/>
        <end position="262"/>
    </location>
</feature>
<feature type="compositionally biased region" description="Acidic residues" evidence="1">
    <location>
        <begin position="68"/>
        <end position="77"/>
    </location>
</feature>
<organism evidence="2 3">
    <name type="scientific">Diaporthe helianthi</name>
    <dbReference type="NCBI Taxonomy" id="158607"/>
    <lineage>
        <taxon>Eukaryota</taxon>
        <taxon>Fungi</taxon>
        <taxon>Dikarya</taxon>
        <taxon>Ascomycota</taxon>
        <taxon>Pezizomycotina</taxon>
        <taxon>Sordariomycetes</taxon>
        <taxon>Sordariomycetidae</taxon>
        <taxon>Diaporthales</taxon>
        <taxon>Diaporthaceae</taxon>
        <taxon>Diaporthe</taxon>
    </lineage>
</organism>
<comment type="caution">
    <text evidence="2">The sequence shown here is derived from an EMBL/GenBank/DDBJ whole genome shotgun (WGS) entry which is preliminary data.</text>
</comment>
<dbReference type="STRING" id="158607.A0A2P5HE83"/>
<feature type="compositionally biased region" description="Polar residues" evidence="1">
    <location>
        <begin position="242"/>
        <end position="251"/>
    </location>
</feature>
<accession>A0A2P5HE83</accession>
<dbReference type="Proteomes" id="UP000094444">
    <property type="component" value="Unassembled WGS sequence"/>
</dbReference>
<gene>
    <name evidence="2" type="ORF">DHEL01_v213064</name>
</gene>
<feature type="region of interest" description="Disordered" evidence="1">
    <location>
        <begin position="41"/>
        <end position="79"/>
    </location>
</feature>
<reference evidence="2" key="1">
    <citation type="submission" date="2017-09" db="EMBL/GenBank/DDBJ databases">
        <title>Polyketide synthases of a Diaporthe helianthi virulent isolate.</title>
        <authorList>
            <person name="Baroncelli R."/>
        </authorList>
    </citation>
    <scope>NUCLEOTIDE SEQUENCE [LARGE SCALE GENOMIC DNA]</scope>
    <source>
        <strain evidence="2">7/96</strain>
    </source>
</reference>
<dbReference type="AlphaFoldDB" id="A0A2P5HE83"/>
<dbReference type="OrthoDB" id="5177549at2759"/>
<protein>
    <submittedName>
        <fullName evidence="2">Uncharacterized protein</fullName>
    </submittedName>
</protein>
<dbReference type="InParanoid" id="A0A2P5HE83"/>
<keyword evidence="3" id="KW-1185">Reference proteome</keyword>
<evidence type="ECO:0000256" key="1">
    <source>
        <dbReference type="SAM" id="MobiDB-lite"/>
    </source>
</evidence>
<name>A0A2P5HE83_DIAHE</name>
<evidence type="ECO:0000313" key="3">
    <source>
        <dbReference type="Proteomes" id="UP000094444"/>
    </source>
</evidence>
<dbReference type="EMBL" id="MAVT02004236">
    <property type="protein sequence ID" value="POS68542.1"/>
    <property type="molecule type" value="Genomic_DNA"/>
</dbReference>